<dbReference type="AlphaFoldDB" id="A0A1D3TRE9"/>
<organism evidence="1 2">
    <name type="scientific">Anaerobium acetethylicum</name>
    <dbReference type="NCBI Taxonomy" id="1619234"/>
    <lineage>
        <taxon>Bacteria</taxon>
        <taxon>Bacillati</taxon>
        <taxon>Bacillota</taxon>
        <taxon>Clostridia</taxon>
        <taxon>Lachnospirales</taxon>
        <taxon>Lachnospiraceae</taxon>
        <taxon>Anaerobium</taxon>
    </lineage>
</organism>
<dbReference type="InterPro" id="IPR015422">
    <property type="entry name" value="PyrdxlP-dep_Trfase_small"/>
</dbReference>
<name>A0A1D3TRE9_9FIRM</name>
<proteinExistence type="predicted"/>
<keyword evidence="2" id="KW-1185">Reference proteome</keyword>
<accession>A0A1D3TRE9</accession>
<evidence type="ECO:0008006" key="3">
    <source>
        <dbReference type="Google" id="ProtNLM"/>
    </source>
</evidence>
<dbReference type="RefSeq" id="WP_091231324.1">
    <property type="nucleotide sequence ID" value="NZ_FMKA01000004.1"/>
</dbReference>
<sequence length="371" mass="43081">MREIGSEFWRIKQDGSAEMHSAPDSFCLLSGRTALDFILRDMKQDERYRHIKRFYLPTYCCEWMVIPFMENRAGIKFYPVYVEGGHLVQEYPDLGGDDGILVMTYFGFGQAAAGEELHKEEQHKEEQHKEKLQNEKLRKAGAVIEDTTHSCFTGSRMEVQPDYSFSSLRKWMYLPGLATARKHTGAFCLEEPEAVNHEYVEKREAAARAKQAFIEDARGEKEAYLKLYGEATAILDKDYKNYGADRESRSIFANTDTEKMAERRRRNAGILLEAVRELDGIRPLFGEIRENDCPLFLPVLAESETRKQLSRYLIEKGIYCPQHWPLTGYHRFDSEKALGLYEMELSLVCDQRYGDEEMVYFAEVLKKFKRG</sequence>
<evidence type="ECO:0000313" key="2">
    <source>
        <dbReference type="Proteomes" id="UP000199315"/>
    </source>
</evidence>
<protein>
    <recommendedName>
        <fullName evidence="3">dTDP-4-amino-4,6-dideoxygalactose transaminase</fullName>
    </recommendedName>
</protein>
<reference evidence="1 2" key="1">
    <citation type="submission" date="2016-09" db="EMBL/GenBank/DDBJ databases">
        <authorList>
            <person name="Capua I."/>
            <person name="De Benedictis P."/>
            <person name="Joannis T."/>
            <person name="Lombin L.H."/>
            <person name="Cattoli G."/>
        </authorList>
    </citation>
    <scope>NUCLEOTIDE SEQUENCE [LARGE SCALE GENOMIC DNA]</scope>
    <source>
        <strain evidence="1 2">GluBS11</strain>
    </source>
</reference>
<dbReference type="Gene3D" id="3.90.1150.10">
    <property type="entry name" value="Aspartate Aminotransferase, domain 1"/>
    <property type="match status" value="1"/>
</dbReference>
<dbReference type="Proteomes" id="UP000199315">
    <property type="component" value="Unassembled WGS sequence"/>
</dbReference>
<dbReference type="STRING" id="1619234.SAMN05421730_100456"/>
<dbReference type="EMBL" id="FMKA01000004">
    <property type="protein sequence ID" value="SCP96274.1"/>
    <property type="molecule type" value="Genomic_DNA"/>
</dbReference>
<dbReference type="SUPFAM" id="SSF53383">
    <property type="entry name" value="PLP-dependent transferases"/>
    <property type="match status" value="1"/>
</dbReference>
<evidence type="ECO:0000313" key="1">
    <source>
        <dbReference type="EMBL" id="SCP96274.1"/>
    </source>
</evidence>
<dbReference type="InterPro" id="IPR015424">
    <property type="entry name" value="PyrdxlP-dep_Trfase"/>
</dbReference>
<gene>
    <name evidence="1" type="ORF">SAMN05421730_100456</name>
</gene>